<feature type="coiled-coil region" evidence="1">
    <location>
        <begin position="39"/>
        <end position="81"/>
    </location>
</feature>
<evidence type="ECO:0000313" key="3">
    <source>
        <dbReference type="EMBL" id="KJA21751.1"/>
    </source>
</evidence>
<feature type="compositionally biased region" description="Low complexity" evidence="2">
    <location>
        <begin position="594"/>
        <end position="607"/>
    </location>
</feature>
<dbReference type="InterPro" id="IPR007145">
    <property type="entry name" value="MAP65_Ase1_PRC1"/>
</dbReference>
<keyword evidence="1" id="KW-0175">Coiled coil</keyword>
<proteinExistence type="predicted"/>
<reference evidence="4" key="1">
    <citation type="submission" date="2014-04" db="EMBL/GenBank/DDBJ databases">
        <title>Evolutionary Origins and Diversification of the Mycorrhizal Mutualists.</title>
        <authorList>
            <consortium name="DOE Joint Genome Institute"/>
            <consortium name="Mycorrhizal Genomics Consortium"/>
            <person name="Kohler A."/>
            <person name="Kuo A."/>
            <person name="Nagy L.G."/>
            <person name="Floudas D."/>
            <person name="Copeland A."/>
            <person name="Barry K.W."/>
            <person name="Cichocki N."/>
            <person name="Veneault-Fourrey C."/>
            <person name="LaButti K."/>
            <person name="Lindquist E.A."/>
            <person name="Lipzen A."/>
            <person name="Lundell T."/>
            <person name="Morin E."/>
            <person name="Murat C."/>
            <person name="Riley R."/>
            <person name="Ohm R."/>
            <person name="Sun H."/>
            <person name="Tunlid A."/>
            <person name="Henrissat B."/>
            <person name="Grigoriev I.V."/>
            <person name="Hibbett D.S."/>
            <person name="Martin F."/>
        </authorList>
    </citation>
    <scope>NUCLEOTIDE SEQUENCE [LARGE SCALE GENOMIC DNA]</scope>
    <source>
        <strain evidence="4">FD-334 SS-4</strain>
    </source>
</reference>
<organism evidence="3 4">
    <name type="scientific">Hypholoma sublateritium (strain FD-334 SS-4)</name>
    <dbReference type="NCBI Taxonomy" id="945553"/>
    <lineage>
        <taxon>Eukaryota</taxon>
        <taxon>Fungi</taxon>
        <taxon>Dikarya</taxon>
        <taxon>Basidiomycota</taxon>
        <taxon>Agaricomycotina</taxon>
        <taxon>Agaricomycetes</taxon>
        <taxon>Agaricomycetidae</taxon>
        <taxon>Agaricales</taxon>
        <taxon>Agaricineae</taxon>
        <taxon>Strophariaceae</taxon>
        <taxon>Hypholoma</taxon>
    </lineage>
</organism>
<accession>A0A0D2NZ72</accession>
<dbReference type="Pfam" id="PF03999">
    <property type="entry name" value="MAP65_ASE1"/>
    <property type="match status" value="1"/>
</dbReference>
<evidence type="ECO:0008006" key="5">
    <source>
        <dbReference type="Google" id="ProtNLM"/>
    </source>
</evidence>
<dbReference type="OrthoDB" id="642895at2759"/>
<dbReference type="OMA" id="TFVQIDW"/>
<dbReference type="GO" id="GO:0005737">
    <property type="term" value="C:cytoplasm"/>
    <property type="evidence" value="ECO:0007669"/>
    <property type="project" value="TreeGrafter"/>
</dbReference>
<dbReference type="GO" id="GO:1990023">
    <property type="term" value="C:mitotic spindle midzone"/>
    <property type="evidence" value="ECO:0007669"/>
    <property type="project" value="TreeGrafter"/>
</dbReference>
<dbReference type="GO" id="GO:0051256">
    <property type="term" value="P:mitotic spindle midzone assembly"/>
    <property type="evidence" value="ECO:0007669"/>
    <property type="project" value="TreeGrafter"/>
</dbReference>
<dbReference type="STRING" id="945553.A0A0D2NZ72"/>
<name>A0A0D2NZ72_HYPSF</name>
<dbReference type="Gene3D" id="1.20.58.1520">
    <property type="match status" value="1"/>
</dbReference>
<dbReference type="GO" id="GO:0008017">
    <property type="term" value="F:microtubule binding"/>
    <property type="evidence" value="ECO:0007669"/>
    <property type="project" value="InterPro"/>
</dbReference>
<feature type="compositionally biased region" description="Polar residues" evidence="2">
    <location>
        <begin position="647"/>
        <end position="657"/>
    </location>
</feature>
<dbReference type="EMBL" id="KN817555">
    <property type="protein sequence ID" value="KJA21751.1"/>
    <property type="molecule type" value="Genomic_DNA"/>
</dbReference>
<dbReference type="Proteomes" id="UP000054270">
    <property type="component" value="Unassembled WGS sequence"/>
</dbReference>
<feature type="region of interest" description="Disordered" evidence="2">
    <location>
        <begin position="549"/>
        <end position="657"/>
    </location>
</feature>
<dbReference type="PANTHER" id="PTHR19321:SF41">
    <property type="entry name" value="FASCETTO-RELATED"/>
    <property type="match status" value="1"/>
</dbReference>
<evidence type="ECO:0000256" key="1">
    <source>
        <dbReference type="SAM" id="Coils"/>
    </source>
</evidence>
<keyword evidence="4" id="KW-1185">Reference proteome</keyword>
<protein>
    <recommendedName>
        <fullName evidence="5">Microtubule associated protein</fullName>
    </recommendedName>
</protein>
<gene>
    <name evidence="3" type="ORF">HYPSUDRAFT_165157</name>
</gene>
<evidence type="ECO:0000313" key="4">
    <source>
        <dbReference type="Proteomes" id="UP000054270"/>
    </source>
</evidence>
<dbReference type="PANTHER" id="PTHR19321">
    <property type="entry name" value="PROTEIN REGULATOR OF CYTOKINESIS 1 PRC1-RELATED"/>
    <property type="match status" value="1"/>
</dbReference>
<sequence>MDLPTPATTLTTLLNSLHSHLQSQTQFLPTLHTQLGLPASALEDELKDLQQQLVQGVELQVNKRRQEVAEWMTKCERVENECMQYTKSLGGNVKATGSSLGELRKENALPRRFEMISDYQEKLRQLYHTKLEQLHTLSNRIQVLARTLGSDYFPQDVADPIPAPGDAAGGPNQDVTPERFMRLEKELVRGKAEVHKRLNQLSGIFVQIDWLYTELGISPPALDDSPSSPAFGVSSSLAQSVASSSSNTDPFLVSTPTPAGRSSTSTLLFNEDVAVSPEFEYHQIFARYVVHVEELESSATATATQGTPVGLNGVEPTQSLLTWAANLHSALEETKRRREAHIQAMYDQLEGLWRRLGVADADMDLFVEAHRGSTQDTVQQYEEELERMLELKRERMGTFVESAREEIVKLWDDLMVGDEERADFPPFADDEFTEELLTIHEEEVRRLKDERRVKAPLLAAIKKYFDICNEEKELAASAADQSRLTGRGPRDPGRLLREEKMRKRVSKEKPRLEQDLSVSIPAWEEDAGRPFLVHGTRFLDLLSDALDAADQEKENRRRPTGRAGSVPARATTPTGHGGYVPGARTGVVTPAVRSSSSMGTGSSSVPSKRQRVGENGGSLGTTPAYTGGRAPLGAHRGMNSGGGGTARSGSPTKIPSKSASVPRAAALAMVLPKPGTQYHALGHGRIPGSVVYGAGVAGVHGGNSYGRSASTGYRAASGGTAAAVGKATRAKRESFKPRPSMDALEPGHVVGAGAAHTRAVHAKRWEAGFTLKEEEEY</sequence>
<evidence type="ECO:0000256" key="2">
    <source>
        <dbReference type="SAM" id="MobiDB-lite"/>
    </source>
</evidence>
<dbReference type="AlphaFoldDB" id="A0A0D2NZ72"/>